<feature type="region of interest" description="Disordered" evidence="1">
    <location>
        <begin position="1"/>
        <end position="32"/>
    </location>
</feature>
<proteinExistence type="predicted"/>
<evidence type="ECO:0000256" key="1">
    <source>
        <dbReference type="SAM" id="MobiDB-lite"/>
    </source>
</evidence>
<reference evidence="2 3" key="1">
    <citation type="submission" date="2024-03" db="EMBL/GenBank/DDBJ databases">
        <title>Complete genome sequence of the green alga Chloropicon roscoffensis RCC1871.</title>
        <authorList>
            <person name="Lemieux C."/>
            <person name="Pombert J.-F."/>
            <person name="Otis C."/>
            <person name="Turmel M."/>
        </authorList>
    </citation>
    <scope>NUCLEOTIDE SEQUENCE [LARGE SCALE GENOMIC DNA]</scope>
    <source>
        <strain evidence="2 3">RCC1871</strain>
    </source>
</reference>
<dbReference type="EMBL" id="CP151507">
    <property type="protein sequence ID" value="WZN63294.1"/>
    <property type="molecule type" value="Genomic_DNA"/>
</dbReference>
<evidence type="ECO:0000313" key="3">
    <source>
        <dbReference type="Proteomes" id="UP001472866"/>
    </source>
</evidence>
<dbReference type="Proteomes" id="UP001472866">
    <property type="component" value="Chromosome 07"/>
</dbReference>
<keyword evidence="3" id="KW-1185">Reference proteome</keyword>
<accession>A0AAX4PBF7</accession>
<feature type="compositionally biased region" description="Gly residues" evidence="1">
    <location>
        <begin position="159"/>
        <end position="170"/>
    </location>
</feature>
<evidence type="ECO:0000313" key="2">
    <source>
        <dbReference type="EMBL" id="WZN63294.1"/>
    </source>
</evidence>
<feature type="compositionally biased region" description="Basic and acidic residues" evidence="1">
    <location>
        <begin position="136"/>
        <end position="146"/>
    </location>
</feature>
<dbReference type="AlphaFoldDB" id="A0AAX4PBF7"/>
<sequence>MTSEPPAGPSSAGDATPSAGDTAPSAFNFSSVDLPKPGDKLVLDGKEVTVLSPVGRNGRPLRSKLFEVGVMFEPRTDEGQDFLCCVPIPDSATGKTRRCGALLKIPKGSLGNPLRHVKKKHYDAYCCISKESLAKKDRDHAKAPSEKRKRARGENGETSGQGGQSRPGFSGNFGGQKGLDLGRRCVAFCCNQLLPLDAAGKESFTAFVRFIGRTGQVKLLRTVTEATSSLYYLLEREAHERQEALVGRIGDLKSQFYWGLPFLDVSVDHRFVPVPAVRISFRNERGKVEEAVLVGGATSAARLRQQDSDQALEAGVRDIFGEYGLEGAYPRLVQRLSVVQGGERRPLGPPATRSAHISGYLNHDAGRSREEVLRVFEDCCERKGLRDDLCKEMDAYESLARGGGGGDGLPWDAAAFFGRQAEAESSGEGRFPLISRLACSVQLTGEAPQDALQTTREVRIIQAKDFIVEGYDGEFGTVEELTRRTLFIKHNSGLA</sequence>
<name>A0AAX4PBF7_9CHLO</name>
<feature type="region of interest" description="Disordered" evidence="1">
    <location>
        <begin position="136"/>
        <end position="170"/>
    </location>
</feature>
<organism evidence="2 3">
    <name type="scientific">Chloropicon roscoffensis</name>
    <dbReference type="NCBI Taxonomy" id="1461544"/>
    <lineage>
        <taxon>Eukaryota</taxon>
        <taxon>Viridiplantae</taxon>
        <taxon>Chlorophyta</taxon>
        <taxon>Chloropicophyceae</taxon>
        <taxon>Chloropicales</taxon>
        <taxon>Chloropicaceae</taxon>
        <taxon>Chloropicon</taxon>
    </lineage>
</organism>
<gene>
    <name evidence="2" type="ORF">HKI87_07g48420</name>
</gene>
<protein>
    <submittedName>
        <fullName evidence="2">Uncharacterized protein</fullName>
    </submittedName>
</protein>